<dbReference type="OrthoDB" id="283033at2"/>
<accession>A0A5B9QAY7</accession>
<dbReference type="AlphaFoldDB" id="A0A5B9QAY7"/>
<dbReference type="RefSeq" id="WP_148073280.1">
    <property type="nucleotide sequence ID" value="NZ_CP042913.1"/>
</dbReference>
<name>A0A5B9QAY7_9BACT</name>
<dbReference type="EMBL" id="CP042913">
    <property type="protein sequence ID" value="QEG34662.1"/>
    <property type="molecule type" value="Genomic_DNA"/>
</dbReference>
<protein>
    <submittedName>
        <fullName evidence="2">Uncharacterized protein</fullName>
    </submittedName>
</protein>
<evidence type="ECO:0000313" key="2">
    <source>
        <dbReference type="EMBL" id="QEG34662.1"/>
    </source>
</evidence>
<gene>
    <name evidence="2" type="ORF">Pr1d_19440</name>
</gene>
<keyword evidence="3" id="KW-1185">Reference proteome</keyword>
<keyword evidence="1" id="KW-0472">Membrane</keyword>
<dbReference type="Proteomes" id="UP000323917">
    <property type="component" value="Chromosome"/>
</dbReference>
<dbReference type="KEGG" id="bgok:Pr1d_19440"/>
<feature type="transmembrane region" description="Helical" evidence="1">
    <location>
        <begin position="62"/>
        <end position="85"/>
    </location>
</feature>
<proteinExistence type="predicted"/>
<keyword evidence="1" id="KW-1133">Transmembrane helix</keyword>
<evidence type="ECO:0000256" key="1">
    <source>
        <dbReference type="SAM" id="Phobius"/>
    </source>
</evidence>
<sequence precursor="true">MPVNKWKNPFYTLLIPVGMVFVVTVFAYGFMAFLAVNGTNVEATSQADHPLFAWLDKHGTQLVLWELAVLGVLTVGAIATDSWWIKKASKDSAKNELHENVFGKQPSE</sequence>
<keyword evidence="1" id="KW-0812">Transmembrane</keyword>
<reference evidence="2 3" key="1">
    <citation type="submission" date="2019-08" db="EMBL/GenBank/DDBJ databases">
        <title>Deep-cultivation of Planctomycetes and their phenomic and genomic characterization uncovers novel biology.</title>
        <authorList>
            <person name="Wiegand S."/>
            <person name="Jogler M."/>
            <person name="Boedeker C."/>
            <person name="Pinto D."/>
            <person name="Vollmers J."/>
            <person name="Rivas-Marin E."/>
            <person name="Kohn T."/>
            <person name="Peeters S.H."/>
            <person name="Heuer A."/>
            <person name="Rast P."/>
            <person name="Oberbeckmann S."/>
            <person name="Bunk B."/>
            <person name="Jeske O."/>
            <person name="Meyerdierks A."/>
            <person name="Storesund J.E."/>
            <person name="Kallscheuer N."/>
            <person name="Luecker S."/>
            <person name="Lage O.M."/>
            <person name="Pohl T."/>
            <person name="Merkel B.J."/>
            <person name="Hornburger P."/>
            <person name="Mueller R.-W."/>
            <person name="Bruemmer F."/>
            <person name="Labrenz M."/>
            <person name="Spormann A.M."/>
            <person name="Op den Camp H."/>
            <person name="Overmann J."/>
            <person name="Amann R."/>
            <person name="Jetten M.S.M."/>
            <person name="Mascher T."/>
            <person name="Medema M.H."/>
            <person name="Devos D.P."/>
            <person name="Kaster A.-K."/>
            <person name="Ovreas L."/>
            <person name="Rohde M."/>
            <person name="Galperin M.Y."/>
            <person name="Jogler C."/>
        </authorList>
    </citation>
    <scope>NUCLEOTIDE SEQUENCE [LARGE SCALE GENOMIC DNA]</scope>
    <source>
        <strain evidence="2 3">Pr1d</strain>
    </source>
</reference>
<organism evidence="2 3">
    <name type="scientific">Bythopirellula goksoeyrii</name>
    <dbReference type="NCBI Taxonomy" id="1400387"/>
    <lineage>
        <taxon>Bacteria</taxon>
        <taxon>Pseudomonadati</taxon>
        <taxon>Planctomycetota</taxon>
        <taxon>Planctomycetia</taxon>
        <taxon>Pirellulales</taxon>
        <taxon>Lacipirellulaceae</taxon>
        <taxon>Bythopirellula</taxon>
    </lineage>
</organism>
<evidence type="ECO:0000313" key="3">
    <source>
        <dbReference type="Proteomes" id="UP000323917"/>
    </source>
</evidence>
<feature type="transmembrane region" description="Helical" evidence="1">
    <location>
        <begin position="12"/>
        <end position="36"/>
    </location>
</feature>